<dbReference type="Proteomes" id="UP000238415">
    <property type="component" value="Unassembled WGS sequence"/>
</dbReference>
<protein>
    <submittedName>
        <fullName evidence="1">Uncharacterized protein</fullName>
    </submittedName>
</protein>
<reference evidence="1 2" key="1">
    <citation type="submission" date="2018-03" db="EMBL/GenBank/DDBJ databases">
        <title>Genome sequence of Moorella humiferrea DSM 23265.</title>
        <authorList>
            <person name="Poehlein A."/>
            <person name="Daniel R."/>
        </authorList>
    </citation>
    <scope>NUCLEOTIDE SEQUENCE [LARGE SCALE GENOMIC DNA]</scope>
    <source>
        <strain evidence="1 2">DSM 23265</strain>
    </source>
</reference>
<keyword evidence="2" id="KW-1185">Reference proteome</keyword>
<sequence length="35" mass="4127">MEKEVITNKWTMEVAVETQPEKVLVNTRKQILKIV</sequence>
<gene>
    <name evidence="1" type="ORF">MOHU_22480</name>
</gene>
<dbReference type="AlphaFoldDB" id="A0A2T0ALT3"/>
<evidence type="ECO:0000313" key="1">
    <source>
        <dbReference type="EMBL" id="PRR69708.1"/>
    </source>
</evidence>
<organism evidence="1 2">
    <name type="scientific">Neomoorella humiferrea</name>
    <dbReference type="NCBI Taxonomy" id="676965"/>
    <lineage>
        <taxon>Bacteria</taxon>
        <taxon>Bacillati</taxon>
        <taxon>Bacillota</taxon>
        <taxon>Clostridia</taxon>
        <taxon>Neomoorellales</taxon>
        <taxon>Neomoorellaceae</taxon>
        <taxon>Neomoorella</taxon>
    </lineage>
</organism>
<dbReference type="EMBL" id="PVXM01000052">
    <property type="protein sequence ID" value="PRR69708.1"/>
    <property type="molecule type" value="Genomic_DNA"/>
</dbReference>
<comment type="caution">
    <text evidence="1">The sequence shown here is derived from an EMBL/GenBank/DDBJ whole genome shotgun (WGS) entry which is preliminary data.</text>
</comment>
<accession>A0A2T0ALT3</accession>
<proteinExistence type="predicted"/>
<evidence type="ECO:0000313" key="2">
    <source>
        <dbReference type="Proteomes" id="UP000238415"/>
    </source>
</evidence>
<name>A0A2T0ALT3_9FIRM</name>